<dbReference type="EMBL" id="JARJLG010000141">
    <property type="protein sequence ID" value="KAJ7737781.1"/>
    <property type="molecule type" value="Genomic_DNA"/>
</dbReference>
<reference evidence="2" key="1">
    <citation type="submission" date="2023-03" db="EMBL/GenBank/DDBJ databases">
        <title>Massive genome expansion in bonnet fungi (Mycena s.s.) driven by repeated elements and novel gene families across ecological guilds.</title>
        <authorList>
            <consortium name="Lawrence Berkeley National Laboratory"/>
            <person name="Harder C.B."/>
            <person name="Miyauchi S."/>
            <person name="Viragh M."/>
            <person name="Kuo A."/>
            <person name="Thoen E."/>
            <person name="Andreopoulos B."/>
            <person name="Lu D."/>
            <person name="Skrede I."/>
            <person name="Drula E."/>
            <person name="Henrissat B."/>
            <person name="Morin E."/>
            <person name="Kohler A."/>
            <person name="Barry K."/>
            <person name="LaButti K."/>
            <person name="Morin E."/>
            <person name="Salamov A."/>
            <person name="Lipzen A."/>
            <person name="Mereny Z."/>
            <person name="Hegedus B."/>
            <person name="Baldrian P."/>
            <person name="Stursova M."/>
            <person name="Weitz H."/>
            <person name="Taylor A."/>
            <person name="Grigoriev I.V."/>
            <person name="Nagy L.G."/>
            <person name="Martin F."/>
            <person name="Kauserud H."/>
        </authorList>
    </citation>
    <scope>NUCLEOTIDE SEQUENCE</scope>
    <source>
        <strain evidence="2">CBHHK188m</strain>
    </source>
</reference>
<dbReference type="AlphaFoldDB" id="A0AAD7MYA1"/>
<accession>A0AAD7MYA1</accession>
<name>A0AAD7MYA1_9AGAR</name>
<proteinExistence type="predicted"/>
<keyword evidence="1" id="KW-0812">Transmembrane</keyword>
<protein>
    <submittedName>
        <fullName evidence="2">Uncharacterized protein</fullName>
    </submittedName>
</protein>
<feature type="transmembrane region" description="Helical" evidence="1">
    <location>
        <begin position="55"/>
        <end position="76"/>
    </location>
</feature>
<organism evidence="2 3">
    <name type="scientific">Mycena maculata</name>
    <dbReference type="NCBI Taxonomy" id="230809"/>
    <lineage>
        <taxon>Eukaryota</taxon>
        <taxon>Fungi</taxon>
        <taxon>Dikarya</taxon>
        <taxon>Basidiomycota</taxon>
        <taxon>Agaricomycotina</taxon>
        <taxon>Agaricomycetes</taxon>
        <taxon>Agaricomycetidae</taxon>
        <taxon>Agaricales</taxon>
        <taxon>Marasmiineae</taxon>
        <taxon>Mycenaceae</taxon>
        <taxon>Mycena</taxon>
    </lineage>
</organism>
<evidence type="ECO:0000313" key="3">
    <source>
        <dbReference type="Proteomes" id="UP001215280"/>
    </source>
</evidence>
<keyword evidence="1" id="KW-0472">Membrane</keyword>
<keyword evidence="1" id="KW-1133">Transmembrane helix</keyword>
<gene>
    <name evidence="2" type="ORF">DFH07DRAFT_92850</name>
</gene>
<keyword evidence="3" id="KW-1185">Reference proteome</keyword>
<comment type="caution">
    <text evidence="2">The sequence shown here is derived from an EMBL/GenBank/DDBJ whole genome shotgun (WGS) entry which is preliminary data.</text>
</comment>
<dbReference type="Proteomes" id="UP001215280">
    <property type="component" value="Unassembled WGS sequence"/>
</dbReference>
<evidence type="ECO:0000313" key="2">
    <source>
        <dbReference type="EMBL" id="KAJ7737781.1"/>
    </source>
</evidence>
<evidence type="ECO:0000256" key="1">
    <source>
        <dbReference type="SAM" id="Phobius"/>
    </source>
</evidence>
<sequence>MRLPLAIHVGPAIARLLSQLTLSLVVSGGQRHLVSSDRLSLNSKFQCNFATSRSLILVILCASNIQLFFCVLYALYDEVWAE</sequence>